<evidence type="ECO:0000256" key="1">
    <source>
        <dbReference type="ARBA" id="ARBA00022737"/>
    </source>
</evidence>
<protein>
    <submittedName>
        <fullName evidence="5">Ankyrin repeat-containing protein 6</fullName>
    </submittedName>
</protein>
<evidence type="ECO:0000313" key="6">
    <source>
        <dbReference type="Proteomes" id="UP000308133"/>
    </source>
</evidence>
<feature type="repeat" description="ANK" evidence="3">
    <location>
        <begin position="622"/>
        <end position="654"/>
    </location>
</feature>
<keyword evidence="2 3" id="KW-0040">ANK repeat</keyword>
<dbReference type="SMART" id="SM00248">
    <property type="entry name" value="ANK"/>
    <property type="match status" value="11"/>
</dbReference>
<dbReference type="Pfam" id="PF12796">
    <property type="entry name" value="Ank_2"/>
    <property type="match status" value="2"/>
</dbReference>
<dbReference type="InterPro" id="IPR002110">
    <property type="entry name" value="Ankyrin_rpt"/>
</dbReference>
<dbReference type="PANTHER" id="PTHR24123">
    <property type="entry name" value="ANKYRIN REPEAT-CONTAINING"/>
    <property type="match status" value="1"/>
</dbReference>
<dbReference type="InterPro" id="IPR051165">
    <property type="entry name" value="Multifunctional_ANK_Repeat"/>
</dbReference>
<evidence type="ECO:0000313" key="5">
    <source>
        <dbReference type="EMBL" id="TKX25253.1"/>
    </source>
</evidence>
<keyword evidence="1" id="KW-0677">Repeat</keyword>
<sequence length="1174" mass="131654">MVIKERRRDSPLASPVDSLLTSPIDEASQLPDKLLHIDFAARQRYLVDERRCFKYAEWLFAHDLFQGWIESDNKWQLRLCGTLGSGKVGIPTTLCALAVDQLLQLSAQPSTLVVQLYLGDLASLGISLSVASASDSQDSFSVQDFVLRAIYRQLLETGKFEILDEKVRQEPGNKSYDNSDGKWLELQTAFESFDNVFIVIDGLEHMSFEVQKTFSDVLATARNHGMRTLITQAQMSDASETYVYCGLESEHAQYNGPQQELCSVYWHCQWCDGGDFDVCRTCRKVRNLGCHDDDHRTQLYEPYQHRDFVIHWPEEHLRQLIKWKLHMACFDRTHLGRALNQQTDGTERLVNEICTKAMDDLALVSIYVERIIRDQNSTLLSDVLDELPEDEQAHFGRAITQLRMNSGDTWGTIEAMIAIVAHSPVPLRFDAFVEAVSFREGHKASIDLSSLDKHELMRITNGLLFVESNVDGLVRLSQTDLRTFLLECGGLQRTLQGTFMTELCLDYLNQDWLARPAPDDDYISLDIYRRHTFLAYASRFFGSCVSNNSSGKTHYRFLELLRDPDRVKAITTAAWYADNEIPWMLPLGATAFHLCAYLGLTDILYDLHEDGLYDINAKDTFYGNTAIVTACQWDYPNTVKTLLELGADPGIANYSGSTALDQAIESNSLGAMKTLVTRQGYKSYQDWLHNGATDPLHTAASSGHGSCQAVRLLLTMDQVDVNVEDAEGRSAFLASIASGNIATAALLAKHRKTDVLVRDFKGRNALHLLWDKAVKDNSWAGESELLDSCIEFLDIIFSRLPRSDRLALMNQRDTVYGRTPLMSAITAAPKNCNAPELMQVFDLLIMETDDLYQVDYRGRTLMHYAAVNNNEDLVSQLHYKGLDVNESDHVGRTPLHLSCANCCVSTVCRLYELHAGPIIQDAFQESPLDYARHMGIQDLLGEALSTEDNQPGMTIDSPVWAVINSGDEDALVDMVQNRPDQVKMPEPSNRTSALHLVGSSSTGMLRALLVSDLIDPNVQDLSGRTPLHKLVEDYTSGLPLDQDEFTTRIRLLLEYGARLDCKDADNRSPLDVALARQDFETCTILVNEGAPVQVTKTQARHFSDWLAYAISCGYVGAVTKILAAGFNVHCRSNSKLLIQVAYDSRSKYPSIFDTMMQSMADFATRAMAQTSINS</sequence>
<dbReference type="Proteomes" id="UP000308133">
    <property type="component" value="Unassembled WGS sequence"/>
</dbReference>
<accession>A0A4U7B239</accession>
<organism evidence="5 6">
    <name type="scientific">Elsinoe australis</name>
    <dbReference type="NCBI Taxonomy" id="40998"/>
    <lineage>
        <taxon>Eukaryota</taxon>
        <taxon>Fungi</taxon>
        <taxon>Dikarya</taxon>
        <taxon>Ascomycota</taxon>
        <taxon>Pezizomycotina</taxon>
        <taxon>Dothideomycetes</taxon>
        <taxon>Dothideomycetidae</taxon>
        <taxon>Myriangiales</taxon>
        <taxon>Elsinoaceae</taxon>
        <taxon>Elsinoe</taxon>
    </lineage>
</organism>
<dbReference type="PROSITE" id="PS50297">
    <property type="entry name" value="ANK_REP_REGION"/>
    <property type="match status" value="1"/>
</dbReference>
<comment type="caution">
    <text evidence="5">The sequence shown here is derived from an EMBL/GenBank/DDBJ whole genome shotgun (WGS) entry which is preliminary data.</text>
</comment>
<evidence type="ECO:0000259" key="4">
    <source>
        <dbReference type="Pfam" id="PF24883"/>
    </source>
</evidence>
<feature type="domain" description="Nephrocystin 3-like N-terminal" evidence="4">
    <location>
        <begin position="56"/>
        <end position="223"/>
    </location>
</feature>
<dbReference type="PROSITE" id="PS50088">
    <property type="entry name" value="ANK_REPEAT"/>
    <property type="match status" value="2"/>
</dbReference>
<reference evidence="5 6" key="1">
    <citation type="submission" date="2018-02" db="EMBL/GenBank/DDBJ databases">
        <title>Draft genome sequences of Elsinoe sp., causing black scab on jojoba.</title>
        <authorList>
            <person name="Stodart B."/>
            <person name="Jeffress S."/>
            <person name="Ash G."/>
            <person name="Arun Chinnappa K."/>
        </authorList>
    </citation>
    <scope>NUCLEOTIDE SEQUENCE [LARGE SCALE GENOMIC DNA]</scope>
    <source>
        <strain evidence="5 6">Hillstone_2</strain>
    </source>
</reference>
<dbReference type="SUPFAM" id="SSF48403">
    <property type="entry name" value="Ankyrin repeat"/>
    <property type="match status" value="2"/>
</dbReference>
<proteinExistence type="predicted"/>
<dbReference type="AlphaFoldDB" id="A0A4U7B239"/>
<gene>
    <name evidence="5" type="ORF">C1H76_2486</name>
</gene>
<name>A0A4U7B239_9PEZI</name>
<dbReference type="Pfam" id="PF24883">
    <property type="entry name" value="NPHP3_N"/>
    <property type="match status" value="1"/>
</dbReference>
<dbReference type="EMBL" id="PTQR01000030">
    <property type="protein sequence ID" value="TKX25253.1"/>
    <property type="molecule type" value="Genomic_DNA"/>
</dbReference>
<evidence type="ECO:0000256" key="2">
    <source>
        <dbReference type="ARBA" id="ARBA00023043"/>
    </source>
</evidence>
<feature type="repeat" description="ANK" evidence="3">
    <location>
        <begin position="857"/>
        <end position="889"/>
    </location>
</feature>
<dbReference type="PANTHER" id="PTHR24123:SF33">
    <property type="entry name" value="PROTEIN HOS4"/>
    <property type="match status" value="1"/>
</dbReference>
<dbReference type="Gene3D" id="1.25.40.20">
    <property type="entry name" value="Ankyrin repeat-containing domain"/>
    <property type="match status" value="4"/>
</dbReference>
<dbReference type="InterPro" id="IPR056884">
    <property type="entry name" value="NPHP3-like_N"/>
</dbReference>
<dbReference type="InterPro" id="IPR036770">
    <property type="entry name" value="Ankyrin_rpt-contain_sf"/>
</dbReference>
<evidence type="ECO:0000256" key="3">
    <source>
        <dbReference type="PROSITE-ProRule" id="PRU00023"/>
    </source>
</evidence>